<sequence>DLQINFLSLQDLYRRSRRPARTLPQTRPPRIPTGDKPMHPNAKPDICDGGFNTLAILRREMFVFK</sequence>
<gene>
    <name evidence="2" type="ORF">M9458_047675</name>
</gene>
<feature type="non-terminal residue" evidence="2">
    <location>
        <position position="65"/>
    </location>
</feature>
<proteinExistence type="predicted"/>
<dbReference type="AlphaFoldDB" id="A0ABD0N4Q1"/>
<organism evidence="2 3">
    <name type="scientific">Cirrhinus mrigala</name>
    <name type="common">Mrigala</name>
    <dbReference type="NCBI Taxonomy" id="683832"/>
    <lineage>
        <taxon>Eukaryota</taxon>
        <taxon>Metazoa</taxon>
        <taxon>Chordata</taxon>
        <taxon>Craniata</taxon>
        <taxon>Vertebrata</taxon>
        <taxon>Euteleostomi</taxon>
        <taxon>Actinopterygii</taxon>
        <taxon>Neopterygii</taxon>
        <taxon>Teleostei</taxon>
        <taxon>Ostariophysi</taxon>
        <taxon>Cypriniformes</taxon>
        <taxon>Cyprinidae</taxon>
        <taxon>Labeoninae</taxon>
        <taxon>Labeonini</taxon>
        <taxon>Cirrhinus</taxon>
    </lineage>
</organism>
<name>A0ABD0N4Q1_CIRMR</name>
<reference evidence="2 3" key="1">
    <citation type="submission" date="2024-05" db="EMBL/GenBank/DDBJ databases">
        <title>Genome sequencing and assembly of Indian major carp, Cirrhinus mrigala (Hamilton, 1822).</title>
        <authorList>
            <person name="Mohindra V."/>
            <person name="Chowdhury L.M."/>
            <person name="Lal K."/>
            <person name="Jena J.K."/>
        </authorList>
    </citation>
    <scope>NUCLEOTIDE SEQUENCE [LARGE SCALE GENOMIC DNA]</scope>
    <source>
        <strain evidence="2">CM1030</strain>
        <tissue evidence="2">Blood</tissue>
    </source>
</reference>
<dbReference type="Proteomes" id="UP001529510">
    <property type="component" value="Unassembled WGS sequence"/>
</dbReference>
<keyword evidence="3" id="KW-1185">Reference proteome</keyword>
<feature type="region of interest" description="Disordered" evidence="1">
    <location>
        <begin position="17"/>
        <end position="45"/>
    </location>
</feature>
<accession>A0ABD0N4Q1</accession>
<comment type="caution">
    <text evidence="2">The sequence shown here is derived from an EMBL/GenBank/DDBJ whole genome shotgun (WGS) entry which is preliminary data.</text>
</comment>
<dbReference type="EMBL" id="JAMKFB020000024">
    <property type="protein sequence ID" value="KAL0156429.1"/>
    <property type="molecule type" value="Genomic_DNA"/>
</dbReference>
<evidence type="ECO:0000313" key="2">
    <source>
        <dbReference type="EMBL" id="KAL0156429.1"/>
    </source>
</evidence>
<evidence type="ECO:0000256" key="1">
    <source>
        <dbReference type="SAM" id="MobiDB-lite"/>
    </source>
</evidence>
<protein>
    <submittedName>
        <fullName evidence="2">Uncharacterized protein</fullName>
    </submittedName>
</protein>
<evidence type="ECO:0000313" key="3">
    <source>
        <dbReference type="Proteomes" id="UP001529510"/>
    </source>
</evidence>
<feature type="non-terminal residue" evidence="2">
    <location>
        <position position="1"/>
    </location>
</feature>